<reference evidence="2 3" key="1">
    <citation type="submission" date="2024-11" db="EMBL/GenBank/DDBJ databases">
        <title>A near-complete genome assembly of Cinchona calisaya.</title>
        <authorList>
            <person name="Lian D.C."/>
            <person name="Zhao X.W."/>
            <person name="Wei L."/>
        </authorList>
    </citation>
    <scope>NUCLEOTIDE SEQUENCE [LARGE SCALE GENOMIC DNA]</scope>
    <source>
        <tissue evidence="2">Nenye</tissue>
    </source>
</reference>
<evidence type="ECO:0000313" key="2">
    <source>
        <dbReference type="EMBL" id="KAL3498105.1"/>
    </source>
</evidence>
<comment type="caution">
    <text evidence="2">The sequence shown here is derived from an EMBL/GenBank/DDBJ whole genome shotgun (WGS) entry which is preliminary data.</text>
</comment>
<feature type="transmembrane region" description="Helical" evidence="1">
    <location>
        <begin position="46"/>
        <end position="67"/>
    </location>
</feature>
<accession>A0ABD2XVW1</accession>
<gene>
    <name evidence="2" type="ORF">ACH5RR_040837</name>
</gene>
<evidence type="ECO:0008006" key="4">
    <source>
        <dbReference type="Google" id="ProtNLM"/>
    </source>
</evidence>
<feature type="non-terminal residue" evidence="2">
    <location>
        <position position="69"/>
    </location>
</feature>
<name>A0ABD2XVW1_9GENT</name>
<feature type="non-terminal residue" evidence="2">
    <location>
        <position position="1"/>
    </location>
</feature>
<protein>
    <recommendedName>
        <fullName evidence="4">NADH dehydrogenase subunit 1</fullName>
    </recommendedName>
</protein>
<dbReference type="Proteomes" id="UP001630127">
    <property type="component" value="Unassembled WGS sequence"/>
</dbReference>
<keyword evidence="1" id="KW-1133">Transmembrane helix</keyword>
<evidence type="ECO:0000256" key="1">
    <source>
        <dbReference type="SAM" id="Phobius"/>
    </source>
</evidence>
<dbReference type="EMBL" id="JBJUIK010000017">
    <property type="protein sequence ID" value="KAL3498105.1"/>
    <property type="molecule type" value="Genomic_DNA"/>
</dbReference>
<sequence>TCRSITICAISWVLVFFPGVPRINRWSLDLVQSLSTILWLMLMLKPIGFGLFCLLYIFLFPFLLVFIMT</sequence>
<keyword evidence="3" id="KW-1185">Reference proteome</keyword>
<keyword evidence="1" id="KW-0812">Transmembrane</keyword>
<keyword evidence="1" id="KW-0472">Membrane</keyword>
<evidence type="ECO:0000313" key="3">
    <source>
        <dbReference type="Proteomes" id="UP001630127"/>
    </source>
</evidence>
<organism evidence="2 3">
    <name type="scientific">Cinchona calisaya</name>
    <dbReference type="NCBI Taxonomy" id="153742"/>
    <lineage>
        <taxon>Eukaryota</taxon>
        <taxon>Viridiplantae</taxon>
        <taxon>Streptophyta</taxon>
        <taxon>Embryophyta</taxon>
        <taxon>Tracheophyta</taxon>
        <taxon>Spermatophyta</taxon>
        <taxon>Magnoliopsida</taxon>
        <taxon>eudicotyledons</taxon>
        <taxon>Gunneridae</taxon>
        <taxon>Pentapetalae</taxon>
        <taxon>asterids</taxon>
        <taxon>lamiids</taxon>
        <taxon>Gentianales</taxon>
        <taxon>Rubiaceae</taxon>
        <taxon>Cinchonoideae</taxon>
        <taxon>Cinchoneae</taxon>
        <taxon>Cinchona</taxon>
    </lineage>
</organism>
<dbReference type="AlphaFoldDB" id="A0ABD2XVW1"/>
<proteinExistence type="predicted"/>